<dbReference type="WBParaSite" id="SBAD_0000468101-mRNA-1">
    <property type="protein sequence ID" value="SBAD_0000468101-mRNA-1"/>
    <property type="gene ID" value="SBAD_0000468101"/>
</dbReference>
<feature type="compositionally biased region" description="Basic and acidic residues" evidence="1">
    <location>
        <begin position="140"/>
        <end position="152"/>
    </location>
</feature>
<name>A0A183ILJ4_9BILA</name>
<evidence type="ECO:0000256" key="1">
    <source>
        <dbReference type="SAM" id="MobiDB-lite"/>
    </source>
</evidence>
<reference evidence="2 3" key="2">
    <citation type="submission" date="2018-11" db="EMBL/GenBank/DDBJ databases">
        <authorList>
            <consortium name="Pathogen Informatics"/>
        </authorList>
    </citation>
    <scope>NUCLEOTIDE SEQUENCE [LARGE SCALE GENOMIC DNA]</scope>
</reference>
<feature type="region of interest" description="Disordered" evidence="1">
    <location>
        <begin position="131"/>
        <end position="152"/>
    </location>
</feature>
<dbReference type="EMBL" id="UZAM01008351">
    <property type="protein sequence ID" value="VDP04536.1"/>
    <property type="molecule type" value="Genomic_DNA"/>
</dbReference>
<keyword evidence="3" id="KW-1185">Reference proteome</keyword>
<sequence>MMEPNEFGRNLRVIAQHLDSRARTAKAFNDRIPASCTLSFPVLFLDHAQKCSNLECCVVLLRIAMHPYSNHALTVCKILGRPDQARRDHAVMRKIADSRHRMRRRSDSVSYCCDDIPSAVTRLPSPVTRHCRRLSSRVPRSNDKGRGSNRGE</sequence>
<dbReference type="AlphaFoldDB" id="A0A183ILJ4"/>
<evidence type="ECO:0000313" key="2">
    <source>
        <dbReference type="EMBL" id="VDP04536.1"/>
    </source>
</evidence>
<protein>
    <submittedName>
        <fullName evidence="2 4">Uncharacterized protein</fullName>
    </submittedName>
</protein>
<reference evidence="4" key="1">
    <citation type="submission" date="2016-06" db="UniProtKB">
        <authorList>
            <consortium name="WormBaseParasite"/>
        </authorList>
    </citation>
    <scope>IDENTIFICATION</scope>
</reference>
<organism evidence="4">
    <name type="scientific">Soboliphyme baturini</name>
    <dbReference type="NCBI Taxonomy" id="241478"/>
    <lineage>
        <taxon>Eukaryota</taxon>
        <taxon>Metazoa</taxon>
        <taxon>Ecdysozoa</taxon>
        <taxon>Nematoda</taxon>
        <taxon>Enoplea</taxon>
        <taxon>Dorylaimia</taxon>
        <taxon>Dioctophymatida</taxon>
        <taxon>Dioctophymatoidea</taxon>
        <taxon>Soboliphymatidae</taxon>
        <taxon>Soboliphyme</taxon>
    </lineage>
</organism>
<evidence type="ECO:0000313" key="4">
    <source>
        <dbReference type="WBParaSite" id="SBAD_0000468101-mRNA-1"/>
    </source>
</evidence>
<proteinExistence type="predicted"/>
<accession>A0A183ILJ4</accession>
<evidence type="ECO:0000313" key="3">
    <source>
        <dbReference type="Proteomes" id="UP000270296"/>
    </source>
</evidence>
<gene>
    <name evidence="2" type="ORF">SBAD_LOCUS4490</name>
</gene>
<dbReference type="Proteomes" id="UP000270296">
    <property type="component" value="Unassembled WGS sequence"/>
</dbReference>